<proteinExistence type="inferred from homology"/>
<dbReference type="Pfam" id="PF00201">
    <property type="entry name" value="UDPGT"/>
    <property type="match status" value="1"/>
</dbReference>
<evidence type="ECO:0000256" key="3">
    <source>
        <dbReference type="RuleBase" id="RU003718"/>
    </source>
</evidence>
<evidence type="ECO:0000256" key="2">
    <source>
        <dbReference type="ARBA" id="ARBA00022679"/>
    </source>
</evidence>
<dbReference type="EC" id="2.4.1.-" evidence="4"/>
<dbReference type="Gene3D" id="3.40.50.2000">
    <property type="entry name" value="Glycogen Phosphorylase B"/>
    <property type="match status" value="2"/>
</dbReference>
<sequence>MVEVDLELILKRKLHLFDMVEVNFQLNLNRKILISSPTQTTIPLIVLYKLYIISLTMASLEGSPKKIQVFMIPFFATGHLIPMTDLARLLAAHPNVEPTIVTTPANADIIRPSLASNNGPDNMVRILTYAFPSVGLPPGVENLSTAPSDESWRVDTAARLSQSTHDLLLRAHKPDAIISDIHFWWTTKIANEMSIPRLTFYPVGLFPQIVMNNLSEIRPDIFSRRDDDPYQCYISVPDLPGPQISIPVSELPFFLRDESHLADIGENIAFSRLNGSGTVVNTFSDLELDYCKTYMKTIDPKIYLVGPLGLNQSKDKSLNMKRGGKGRNDCLNWLDKMPDRSVVFVCFGSWCHFSVEQLHKLAVGLEESGKNFLWVVRDGVGASEWMPKGWEERVKPRGLLIRGWVPQVAILRHEAVGAFLTHCGWNSILEAISAGVPMLTWPLVFEQFINERFVVEVKGYGARVWGGGKRSTIESEKGVVPTEVISQAVSQFMEPGGVGEMARSKLAEMVRMSNDATTESGSSHKDLYSMINDLLKAKREN</sequence>
<keyword evidence="2 3" id="KW-0808">Transferase</keyword>
<evidence type="ECO:0000256" key="4">
    <source>
        <dbReference type="RuleBase" id="RU362057"/>
    </source>
</evidence>
<dbReference type="CDD" id="cd03784">
    <property type="entry name" value="GT1_Gtf-like"/>
    <property type="match status" value="1"/>
</dbReference>
<dbReference type="FunFam" id="3.40.50.2000:FF:000063">
    <property type="entry name" value="Glycosyltransferase"/>
    <property type="match status" value="1"/>
</dbReference>
<dbReference type="InterPro" id="IPR002213">
    <property type="entry name" value="UDP_glucos_trans"/>
</dbReference>
<dbReference type="Proteomes" id="UP001210211">
    <property type="component" value="Unassembled WGS sequence"/>
</dbReference>
<dbReference type="GO" id="GO:0035251">
    <property type="term" value="F:UDP-glucosyltransferase activity"/>
    <property type="evidence" value="ECO:0007669"/>
    <property type="project" value="TreeGrafter"/>
</dbReference>
<dbReference type="PANTHER" id="PTHR48047">
    <property type="entry name" value="GLYCOSYLTRANSFERASE"/>
    <property type="match status" value="1"/>
</dbReference>
<gene>
    <name evidence="5" type="ORF">LUZ61_012383</name>
</gene>
<dbReference type="InterPro" id="IPR035595">
    <property type="entry name" value="UDP_glycos_trans_CS"/>
</dbReference>
<organism evidence="5 6">
    <name type="scientific">Rhynchospora tenuis</name>
    <dbReference type="NCBI Taxonomy" id="198213"/>
    <lineage>
        <taxon>Eukaryota</taxon>
        <taxon>Viridiplantae</taxon>
        <taxon>Streptophyta</taxon>
        <taxon>Embryophyta</taxon>
        <taxon>Tracheophyta</taxon>
        <taxon>Spermatophyta</taxon>
        <taxon>Magnoliopsida</taxon>
        <taxon>Liliopsida</taxon>
        <taxon>Poales</taxon>
        <taxon>Cyperaceae</taxon>
        <taxon>Cyperoideae</taxon>
        <taxon>Rhynchosporeae</taxon>
        <taxon>Rhynchospora</taxon>
    </lineage>
</organism>
<dbReference type="AlphaFoldDB" id="A0AAD6A2Z4"/>
<reference evidence="5 6" key="1">
    <citation type="journal article" date="2022" name="Cell">
        <title>Repeat-based holocentromeres influence genome architecture and karyotype evolution.</title>
        <authorList>
            <person name="Hofstatter P.G."/>
            <person name="Thangavel G."/>
            <person name="Lux T."/>
            <person name="Neumann P."/>
            <person name="Vondrak T."/>
            <person name="Novak P."/>
            <person name="Zhang M."/>
            <person name="Costa L."/>
            <person name="Castellani M."/>
            <person name="Scott A."/>
            <person name="Toegelov H."/>
            <person name="Fuchs J."/>
            <person name="Mata-Sucre Y."/>
            <person name="Dias Y."/>
            <person name="Vanzela A.L.L."/>
            <person name="Huettel B."/>
            <person name="Almeida C.C.S."/>
            <person name="Simkova H."/>
            <person name="Souza G."/>
            <person name="Pedrosa-Harand A."/>
            <person name="Macas J."/>
            <person name="Mayer K.F.X."/>
            <person name="Houben A."/>
            <person name="Marques A."/>
        </authorList>
    </citation>
    <scope>NUCLEOTIDE SEQUENCE [LARGE SCALE GENOMIC DNA]</scope>
    <source>
        <strain evidence="5">RhyTen1mFocal</strain>
    </source>
</reference>
<comment type="similarity">
    <text evidence="1 3">Belongs to the UDP-glycosyltransferase family.</text>
</comment>
<protein>
    <recommendedName>
        <fullName evidence="4">Glycosyltransferase</fullName>
        <ecNumber evidence="4">2.4.1.-</ecNumber>
    </recommendedName>
</protein>
<dbReference type="PROSITE" id="PS00375">
    <property type="entry name" value="UDPGT"/>
    <property type="match status" value="1"/>
</dbReference>
<accession>A0AAD6A2Z4</accession>
<evidence type="ECO:0000313" key="6">
    <source>
        <dbReference type="Proteomes" id="UP001210211"/>
    </source>
</evidence>
<dbReference type="PANTHER" id="PTHR48047:SF19">
    <property type="entry name" value="GLYCOSYLTRANSFERASE"/>
    <property type="match status" value="1"/>
</dbReference>
<evidence type="ECO:0000256" key="1">
    <source>
        <dbReference type="ARBA" id="ARBA00009995"/>
    </source>
</evidence>
<name>A0AAD6A2Z4_9POAL</name>
<comment type="caution">
    <text evidence="5">The sequence shown here is derived from an EMBL/GenBank/DDBJ whole genome shotgun (WGS) entry which is preliminary data.</text>
</comment>
<dbReference type="SUPFAM" id="SSF53756">
    <property type="entry name" value="UDP-Glycosyltransferase/glycogen phosphorylase"/>
    <property type="match status" value="1"/>
</dbReference>
<keyword evidence="6" id="KW-1185">Reference proteome</keyword>
<keyword evidence="3" id="KW-0328">Glycosyltransferase</keyword>
<evidence type="ECO:0000313" key="5">
    <source>
        <dbReference type="EMBL" id="KAJ3708678.1"/>
    </source>
</evidence>
<dbReference type="EMBL" id="JAMRDG010000001">
    <property type="protein sequence ID" value="KAJ3708678.1"/>
    <property type="molecule type" value="Genomic_DNA"/>
</dbReference>